<reference evidence="3 4" key="1">
    <citation type="submission" date="2018-04" db="EMBL/GenBank/DDBJ databases">
        <title>The genome of golden apple snail Pomacea canaliculata provides insight into stress tolerance and invasive adaptation.</title>
        <authorList>
            <person name="Liu C."/>
            <person name="Liu B."/>
            <person name="Ren Y."/>
            <person name="Zhang Y."/>
            <person name="Wang H."/>
            <person name="Li S."/>
            <person name="Jiang F."/>
            <person name="Yin L."/>
            <person name="Zhang G."/>
            <person name="Qian W."/>
            <person name="Fan W."/>
        </authorList>
    </citation>
    <scope>NUCLEOTIDE SEQUENCE [LARGE SCALE GENOMIC DNA]</scope>
    <source>
        <strain evidence="3">SZHN2017</strain>
        <tissue evidence="3">Muscle</tissue>
    </source>
</reference>
<organism evidence="3 4">
    <name type="scientific">Pomacea canaliculata</name>
    <name type="common">Golden apple snail</name>
    <dbReference type="NCBI Taxonomy" id="400727"/>
    <lineage>
        <taxon>Eukaryota</taxon>
        <taxon>Metazoa</taxon>
        <taxon>Spiralia</taxon>
        <taxon>Lophotrochozoa</taxon>
        <taxon>Mollusca</taxon>
        <taxon>Gastropoda</taxon>
        <taxon>Caenogastropoda</taxon>
        <taxon>Architaenioglossa</taxon>
        <taxon>Ampullarioidea</taxon>
        <taxon>Ampullariidae</taxon>
        <taxon>Pomacea</taxon>
    </lineage>
</organism>
<feature type="region of interest" description="Disordered" evidence="1">
    <location>
        <begin position="124"/>
        <end position="155"/>
    </location>
</feature>
<feature type="compositionally biased region" description="Low complexity" evidence="1">
    <location>
        <begin position="45"/>
        <end position="55"/>
    </location>
</feature>
<gene>
    <name evidence="3" type="ORF">C0Q70_13420</name>
</gene>
<feature type="region of interest" description="Disordered" evidence="1">
    <location>
        <begin position="1"/>
        <end position="59"/>
    </location>
</feature>
<proteinExistence type="predicted"/>
<dbReference type="SUPFAM" id="SSF52047">
    <property type="entry name" value="RNI-like"/>
    <property type="match status" value="1"/>
</dbReference>
<dbReference type="InterPro" id="IPR002048">
    <property type="entry name" value="EF_hand_dom"/>
</dbReference>
<dbReference type="Pfam" id="PF13516">
    <property type="entry name" value="LRR_6"/>
    <property type="match status" value="3"/>
</dbReference>
<accession>A0A2T7NX65</accession>
<name>A0A2T7NX65_POMCA</name>
<feature type="region of interest" description="Disordered" evidence="1">
    <location>
        <begin position="764"/>
        <end position="873"/>
    </location>
</feature>
<dbReference type="PANTHER" id="PTHR24114:SF2">
    <property type="entry name" value="F-BOX DOMAIN-CONTAINING PROTEIN-RELATED"/>
    <property type="match status" value="1"/>
</dbReference>
<dbReference type="Gene3D" id="1.10.238.10">
    <property type="entry name" value="EF-hand"/>
    <property type="match status" value="1"/>
</dbReference>
<dbReference type="OrthoDB" id="120976at2759"/>
<protein>
    <recommendedName>
        <fullName evidence="2">EF-hand domain-containing protein</fullName>
    </recommendedName>
</protein>
<dbReference type="SMART" id="SM00368">
    <property type="entry name" value="LRR_RI"/>
    <property type="match status" value="5"/>
</dbReference>
<feature type="region of interest" description="Disordered" evidence="1">
    <location>
        <begin position="711"/>
        <end position="730"/>
    </location>
</feature>
<feature type="compositionally biased region" description="Low complexity" evidence="1">
    <location>
        <begin position="764"/>
        <end position="779"/>
    </location>
</feature>
<dbReference type="EMBL" id="PZQS01000008">
    <property type="protein sequence ID" value="PVD25760.1"/>
    <property type="molecule type" value="Genomic_DNA"/>
</dbReference>
<keyword evidence="4" id="KW-1185">Reference proteome</keyword>
<dbReference type="InterPro" id="IPR052394">
    <property type="entry name" value="LRR-containing"/>
</dbReference>
<evidence type="ECO:0000313" key="3">
    <source>
        <dbReference type="EMBL" id="PVD25760.1"/>
    </source>
</evidence>
<dbReference type="PANTHER" id="PTHR24114">
    <property type="entry name" value="LEUCINE RICH REPEAT FAMILY PROTEIN"/>
    <property type="match status" value="1"/>
</dbReference>
<evidence type="ECO:0000313" key="4">
    <source>
        <dbReference type="Proteomes" id="UP000245119"/>
    </source>
</evidence>
<dbReference type="Proteomes" id="UP000245119">
    <property type="component" value="Linkage Group LG8"/>
</dbReference>
<dbReference type="Gene3D" id="3.80.10.10">
    <property type="entry name" value="Ribonuclease Inhibitor"/>
    <property type="match status" value="2"/>
</dbReference>
<dbReference type="SUPFAM" id="SSF47473">
    <property type="entry name" value="EF-hand"/>
    <property type="match status" value="1"/>
</dbReference>
<dbReference type="InterPro" id="IPR032675">
    <property type="entry name" value="LRR_dom_sf"/>
</dbReference>
<sequence>MDEQLLTGRFSVELRPTTRGQSAPCSRNTAKATPVQEPDSEGETSPRPRSVSRTSSRADKCLRRTKSSFDVELFRSRLRLHKTLSRSKFQVKLFDFGTTPIRLPSFPPDVAREDDSFNTKVAMKKPTIQTPTSLSDEPDELGGRGSIAPEERDITASVKSNVASKKVAAGKYKKAKEKRGLKDTISRKHDKDFTEDFQGDLDILYEPIFLSTYVNLNLPTSAVTRQIKKINLGKDRQDSAIVRYPPRTTQASYRSQSMKKKSARCWTTMHSVKRSPTPESSSSSEGVEEYMCYASENRARSTPCYEETCSSSGDLTRQPRRHREKKICFVDDNQYDSDFEPEVEERADLILKERAESMTQQNTDFGHVTYEQTCMKLGIPPRLKIIHQLCNIVDEKGARSLGDLLSANNWLSHINLSDCSIGDFEIGFILNGLQVNTSVICMNLSKNKIDIRGGRQLGTAIGINNTVMCLNLSWNMIRGGGGVALCNSLSRNSSIAELNLAWNGLAWEGSLSLSEALRSNRTLKKLDISNNRVNWDCIPYLARALSVNRTLEVLEIGHNPVSMDGCMKLLEALDRPSSRITFLSLAEIPIDAKTAFKAAEIAKRRKFTMEHGGVITTRDIFGVQRTKREDPVSLLIRYLSTMGIRVVDLFRVFDTDSRLCVSEANFIRGLKRVRVPLDSDDMMRVARRMQSNKNGEISYQELAASVRSHIREERREDLRQQRLENKKREKRRRILQSDLPLYAPSSLTYFPALYNMYSTSKITSSRAGASSLSPSLSRLSTRDSSRNLPKSPSHRFLPHISSPAVKLTTPDNSAGEEVGDRKTLASGLRSSGVGEPGSTYLQVVRESSARGLTRNVSRGSLQEGTRYTEPRRM</sequence>
<comment type="caution">
    <text evidence="3">The sequence shown here is derived from an EMBL/GenBank/DDBJ whole genome shotgun (WGS) entry which is preliminary data.</text>
</comment>
<dbReference type="GO" id="GO:0005509">
    <property type="term" value="F:calcium ion binding"/>
    <property type="evidence" value="ECO:0007669"/>
    <property type="project" value="InterPro"/>
</dbReference>
<dbReference type="PROSITE" id="PS50222">
    <property type="entry name" value="EF_HAND_2"/>
    <property type="match status" value="1"/>
</dbReference>
<feature type="compositionally biased region" description="Polar residues" evidence="1">
    <location>
        <begin position="18"/>
        <end position="31"/>
    </location>
</feature>
<evidence type="ECO:0000259" key="2">
    <source>
        <dbReference type="PROSITE" id="PS50222"/>
    </source>
</evidence>
<dbReference type="InterPro" id="IPR001611">
    <property type="entry name" value="Leu-rich_rpt"/>
</dbReference>
<feature type="compositionally biased region" description="Basic and acidic residues" evidence="1">
    <location>
        <begin position="711"/>
        <end position="727"/>
    </location>
</feature>
<evidence type="ECO:0000256" key="1">
    <source>
        <dbReference type="SAM" id="MobiDB-lite"/>
    </source>
</evidence>
<feature type="region of interest" description="Disordered" evidence="1">
    <location>
        <begin position="265"/>
        <end position="285"/>
    </location>
</feature>
<dbReference type="InterPro" id="IPR011992">
    <property type="entry name" value="EF-hand-dom_pair"/>
</dbReference>
<feature type="compositionally biased region" description="Polar residues" evidence="1">
    <location>
        <begin position="854"/>
        <end position="865"/>
    </location>
</feature>
<feature type="domain" description="EF-hand" evidence="2">
    <location>
        <begin position="677"/>
        <end position="712"/>
    </location>
</feature>
<dbReference type="AlphaFoldDB" id="A0A2T7NX65"/>